<reference evidence="2" key="1">
    <citation type="journal article" date="2019" name="Curr. Biol.">
        <title>Genome Sequence of Striga asiatica Provides Insight into the Evolution of Plant Parasitism.</title>
        <authorList>
            <person name="Yoshida S."/>
            <person name="Kim S."/>
            <person name="Wafula E.K."/>
            <person name="Tanskanen J."/>
            <person name="Kim Y.M."/>
            <person name="Honaas L."/>
            <person name="Yang Z."/>
            <person name="Spallek T."/>
            <person name="Conn C.E."/>
            <person name="Ichihashi Y."/>
            <person name="Cheong K."/>
            <person name="Cui S."/>
            <person name="Der J.P."/>
            <person name="Gundlach H."/>
            <person name="Jiao Y."/>
            <person name="Hori C."/>
            <person name="Ishida J.K."/>
            <person name="Kasahara H."/>
            <person name="Kiba T."/>
            <person name="Kim M.S."/>
            <person name="Koo N."/>
            <person name="Laohavisit A."/>
            <person name="Lee Y.H."/>
            <person name="Lumba S."/>
            <person name="McCourt P."/>
            <person name="Mortimer J.C."/>
            <person name="Mutuku J.M."/>
            <person name="Nomura T."/>
            <person name="Sasaki-Sekimoto Y."/>
            <person name="Seto Y."/>
            <person name="Wang Y."/>
            <person name="Wakatake T."/>
            <person name="Sakakibara H."/>
            <person name="Demura T."/>
            <person name="Yamaguchi S."/>
            <person name="Yoneyama K."/>
            <person name="Manabe R.I."/>
            <person name="Nelson D.C."/>
            <person name="Schulman A.H."/>
            <person name="Timko M.P."/>
            <person name="dePamphilis C.W."/>
            <person name="Choi D."/>
            <person name="Shirasu K."/>
        </authorList>
    </citation>
    <scope>NUCLEOTIDE SEQUENCE [LARGE SCALE GENOMIC DNA]</scope>
    <source>
        <strain evidence="2">cv. UVA1</strain>
    </source>
</reference>
<protein>
    <submittedName>
        <fullName evidence="1">Ypt/Rab-GAP domain of gyp1p superfamily protein</fullName>
    </submittedName>
</protein>
<keyword evidence="2" id="KW-1185">Reference proteome</keyword>
<organism evidence="1 2">
    <name type="scientific">Striga asiatica</name>
    <name type="common">Asiatic witchweed</name>
    <name type="synonym">Buchnera asiatica</name>
    <dbReference type="NCBI Taxonomy" id="4170"/>
    <lineage>
        <taxon>Eukaryota</taxon>
        <taxon>Viridiplantae</taxon>
        <taxon>Streptophyta</taxon>
        <taxon>Embryophyta</taxon>
        <taxon>Tracheophyta</taxon>
        <taxon>Spermatophyta</taxon>
        <taxon>Magnoliopsida</taxon>
        <taxon>eudicotyledons</taxon>
        <taxon>Gunneridae</taxon>
        <taxon>Pentapetalae</taxon>
        <taxon>asterids</taxon>
        <taxon>lamiids</taxon>
        <taxon>Lamiales</taxon>
        <taxon>Orobanchaceae</taxon>
        <taxon>Buchnereae</taxon>
        <taxon>Striga</taxon>
    </lineage>
</organism>
<name>A0A5A7QHU5_STRAF</name>
<sequence length="103" mass="11836">MRPNDQSVSTPRCLTFYICICAIKYEAPPLEQRMDAITPSVVYTAKIETPRFRRDISSATRSCPDQASDDRNCCRNRRRRPTGVWISLYSHNGKSKIRVKSVP</sequence>
<gene>
    <name evidence="1" type="ORF">STAS_21458</name>
</gene>
<accession>A0A5A7QHU5</accession>
<evidence type="ECO:0000313" key="2">
    <source>
        <dbReference type="Proteomes" id="UP000325081"/>
    </source>
</evidence>
<proteinExistence type="predicted"/>
<dbReference type="EMBL" id="BKCP01007015">
    <property type="protein sequence ID" value="GER44546.1"/>
    <property type="molecule type" value="Genomic_DNA"/>
</dbReference>
<evidence type="ECO:0000313" key="1">
    <source>
        <dbReference type="EMBL" id="GER44546.1"/>
    </source>
</evidence>
<comment type="caution">
    <text evidence="1">The sequence shown here is derived from an EMBL/GenBank/DDBJ whole genome shotgun (WGS) entry which is preliminary data.</text>
</comment>
<dbReference type="AlphaFoldDB" id="A0A5A7QHU5"/>
<dbReference type="Proteomes" id="UP000325081">
    <property type="component" value="Unassembled WGS sequence"/>
</dbReference>